<dbReference type="Gene3D" id="1.10.10.350">
    <property type="match status" value="1"/>
</dbReference>
<keyword evidence="7 10" id="KW-0067">ATP-binding</keyword>
<dbReference type="GO" id="GO:0008270">
    <property type="term" value="F:zinc ion binding"/>
    <property type="evidence" value="ECO:0007669"/>
    <property type="project" value="InterPro"/>
</dbReference>
<comment type="similarity">
    <text evidence="2 10">Belongs to the class-I aminoacyl-tRNA synthetase family. Glutamate--tRNA ligase type 1 subfamily.</text>
</comment>
<dbReference type="GO" id="GO:0004818">
    <property type="term" value="F:glutamate-tRNA ligase activity"/>
    <property type="evidence" value="ECO:0007669"/>
    <property type="project" value="UniProtKB-UniRule"/>
</dbReference>
<dbReference type="InterPro" id="IPR033910">
    <property type="entry name" value="GluRS_core"/>
</dbReference>
<dbReference type="InterPro" id="IPR000924">
    <property type="entry name" value="Glu/Gln-tRNA-synth"/>
</dbReference>
<dbReference type="FunFam" id="3.40.50.620:FF:000007">
    <property type="entry name" value="Glutamate--tRNA ligase"/>
    <property type="match status" value="1"/>
</dbReference>
<name>A0A170SV46_EHRRU</name>
<comment type="caution">
    <text evidence="10">Lacks conserved residue(s) required for the propagation of feature annotation.</text>
</comment>
<dbReference type="PANTHER" id="PTHR43311">
    <property type="entry name" value="GLUTAMATE--TRNA LIGASE"/>
    <property type="match status" value="1"/>
</dbReference>
<evidence type="ECO:0000256" key="4">
    <source>
        <dbReference type="ARBA" id="ARBA00022490"/>
    </source>
</evidence>
<comment type="subcellular location">
    <subcellularLocation>
        <location evidence="1 10">Cytoplasm</location>
    </subcellularLocation>
</comment>
<evidence type="ECO:0000256" key="3">
    <source>
        <dbReference type="ARBA" id="ARBA00011245"/>
    </source>
</evidence>
<feature type="domain" description="Glutamyl/glutaminyl-tRNA synthetase class Ib catalytic" evidence="11">
    <location>
        <begin position="14"/>
        <end position="314"/>
    </location>
</feature>
<dbReference type="Pfam" id="PF00749">
    <property type="entry name" value="tRNA-synt_1c"/>
    <property type="match status" value="1"/>
</dbReference>
<dbReference type="HAMAP" id="MF_00022">
    <property type="entry name" value="Glu_tRNA_synth_type1"/>
    <property type="match status" value="1"/>
</dbReference>
<keyword evidence="6 10" id="KW-0547">Nucleotide-binding</keyword>
<dbReference type="GO" id="GO:0005829">
    <property type="term" value="C:cytosol"/>
    <property type="evidence" value="ECO:0007669"/>
    <property type="project" value="TreeGrafter"/>
</dbReference>
<evidence type="ECO:0000256" key="2">
    <source>
        <dbReference type="ARBA" id="ARBA00007894"/>
    </source>
</evidence>
<evidence type="ECO:0000259" key="12">
    <source>
        <dbReference type="Pfam" id="PF19269"/>
    </source>
</evidence>
<organism evidence="13 14">
    <name type="scientific">Ehrlichia ruminantium</name>
    <name type="common">heartwater rickettsia</name>
    <name type="synonym">Cowdria ruminantium</name>
    <dbReference type="NCBI Taxonomy" id="779"/>
    <lineage>
        <taxon>Bacteria</taxon>
        <taxon>Pseudomonadati</taxon>
        <taxon>Pseudomonadota</taxon>
        <taxon>Alphaproteobacteria</taxon>
        <taxon>Rickettsiales</taxon>
        <taxon>Anaplasmataceae</taxon>
        <taxon>Ehrlichia</taxon>
    </lineage>
</organism>
<evidence type="ECO:0000313" key="14">
    <source>
        <dbReference type="Proteomes" id="UP000092731"/>
    </source>
</evidence>
<dbReference type="CDD" id="cd00808">
    <property type="entry name" value="GluRS_core"/>
    <property type="match status" value="1"/>
</dbReference>
<dbReference type="PROSITE" id="PS00178">
    <property type="entry name" value="AA_TRNA_LIGASE_I"/>
    <property type="match status" value="1"/>
</dbReference>
<dbReference type="SUPFAM" id="SSF52374">
    <property type="entry name" value="Nucleotidylyl transferase"/>
    <property type="match status" value="1"/>
</dbReference>
<proteinExistence type="inferred from homology"/>
<reference evidence="14" key="1">
    <citation type="submission" date="2016-05" db="EMBL/GenBank/DDBJ databases">
        <title>Draft genome sequences of four strains of Ehrlichia ruminantium, a tick-borne pathogen of ruminants, isolated from Zimbabwe, The Gambia and Ghana.</title>
        <authorList>
            <person name="Nakao R."/>
            <person name="Jongejan F."/>
            <person name="Sugimoto C."/>
        </authorList>
    </citation>
    <scope>NUCLEOTIDE SEQUENCE [LARGE SCALE GENOMIC DNA]</scope>
    <source>
        <strain evidence="14">Pokoase 417</strain>
    </source>
</reference>
<evidence type="ECO:0000256" key="10">
    <source>
        <dbReference type="HAMAP-Rule" id="MF_00022"/>
    </source>
</evidence>
<dbReference type="NCBIfam" id="TIGR00464">
    <property type="entry name" value="gltX_bact"/>
    <property type="match status" value="1"/>
</dbReference>
<keyword evidence="5 10" id="KW-0436">Ligase</keyword>
<dbReference type="SUPFAM" id="SSF48163">
    <property type="entry name" value="An anticodon-binding domain of class I aminoacyl-tRNA synthetases"/>
    <property type="match status" value="1"/>
</dbReference>
<dbReference type="InterPro" id="IPR049940">
    <property type="entry name" value="GluQ/Sye"/>
</dbReference>
<dbReference type="InterPro" id="IPR001412">
    <property type="entry name" value="aa-tRNA-synth_I_CS"/>
</dbReference>
<keyword evidence="4 10" id="KW-0963">Cytoplasm</keyword>
<comment type="subunit">
    <text evidence="3 10">Monomer.</text>
</comment>
<evidence type="ECO:0000256" key="5">
    <source>
        <dbReference type="ARBA" id="ARBA00022598"/>
    </source>
</evidence>
<dbReference type="InterPro" id="IPR008925">
    <property type="entry name" value="aa_tRNA-synth_I_cd-bd_sf"/>
</dbReference>
<dbReference type="EMBL" id="BDDM01000197">
    <property type="protein sequence ID" value="GAT78380.1"/>
    <property type="molecule type" value="Genomic_DNA"/>
</dbReference>
<dbReference type="Gene3D" id="3.40.50.620">
    <property type="entry name" value="HUPs"/>
    <property type="match status" value="1"/>
</dbReference>
<evidence type="ECO:0000259" key="11">
    <source>
        <dbReference type="Pfam" id="PF00749"/>
    </source>
</evidence>
<dbReference type="PANTHER" id="PTHR43311:SF2">
    <property type="entry name" value="GLUTAMATE--TRNA LIGASE, MITOCHONDRIAL-RELATED"/>
    <property type="match status" value="1"/>
</dbReference>
<dbReference type="EC" id="6.1.1.17" evidence="10"/>
<dbReference type="InterPro" id="IPR045462">
    <property type="entry name" value="aa-tRNA-synth_I_cd-bd"/>
</dbReference>
<keyword evidence="8 10" id="KW-0648">Protein biosynthesis</keyword>
<feature type="short sequence motif" description="'KMSKS' region" evidence="10">
    <location>
        <begin position="247"/>
        <end position="251"/>
    </location>
</feature>
<gene>
    <name evidence="10 13" type="primary">gltX</name>
    <name evidence="13" type="ORF">EHRUM3_06000</name>
</gene>
<dbReference type="GO" id="GO:0006424">
    <property type="term" value="P:glutamyl-tRNA aminoacylation"/>
    <property type="evidence" value="ECO:0007669"/>
    <property type="project" value="UniProtKB-UniRule"/>
</dbReference>
<dbReference type="GO" id="GO:0000049">
    <property type="term" value="F:tRNA binding"/>
    <property type="evidence" value="ECO:0007669"/>
    <property type="project" value="InterPro"/>
</dbReference>
<feature type="short sequence motif" description="'HIGH' region" evidence="10">
    <location>
        <begin position="20"/>
        <end position="30"/>
    </location>
</feature>
<comment type="function">
    <text evidence="10">Catalyzes the attachment of glutamate to tRNA(Glu) in a two-step reaction: glutamate is first activated by ATP to form Glu-AMP and then transferred to the acceptor end of tRNA(Glu).</text>
</comment>
<keyword evidence="9 10" id="KW-0030">Aminoacyl-tRNA synthetase</keyword>
<dbReference type="InterPro" id="IPR004527">
    <property type="entry name" value="Glu-tRNA-ligase_bac/mito"/>
</dbReference>
<feature type="domain" description="Aminoacyl-tRNA synthetase class I anticodon-binding" evidence="12">
    <location>
        <begin position="334"/>
        <end position="474"/>
    </location>
</feature>
<dbReference type="PRINTS" id="PR00987">
    <property type="entry name" value="TRNASYNTHGLU"/>
</dbReference>
<comment type="catalytic activity">
    <reaction evidence="10">
        <text>tRNA(Glu) + L-glutamate + ATP = L-glutamyl-tRNA(Glu) + AMP + diphosphate</text>
        <dbReference type="Rhea" id="RHEA:23540"/>
        <dbReference type="Rhea" id="RHEA-COMP:9663"/>
        <dbReference type="Rhea" id="RHEA-COMP:9680"/>
        <dbReference type="ChEBI" id="CHEBI:29985"/>
        <dbReference type="ChEBI" id="CHEBI:30616"/>
        <dbReference type="ChEBI" id="CHEBI:33019"/>
        <dbReference type="ChEBI" id="CHEBI:78442"/>
        <dbReference type="ChEBI" id="CHEBI:78520"/>
        <dbReference type="ChEBI" id="CHEBI:456215"/>
        <dbReference type="EC" id="6.1.1.17"/>
    </reaction>
</comment>
<dbReference type="Pfam" id="PF19269">
    <property type="entry name" value="Anticodon_2"/>
    <property type="match status" value="1"/>
</dbReference>
<evidence type="ECO:0000313" key="13">
    <source>
        <dbReference type="EMBL" id="GAT78380.1"/>
    </source>
</evidence>
<evidence type="ECO:0000256" key="7">
    <source>
        <dbReference type="ARBA" id="ARBA00022840"/>
    </source>
</evidence>
<evidence type="ECO:0000256" key="1">
    <source>
        <dbReference type="ARBA" id="ARBA00004496"/>
    </source>
</evidence>
<evidence type="ECO:0000256" key="9">
    <source>
        <dbReference type="ARBA" id="ARBA00023146"/>
    </source>
</evidence>
<comment type="caution">
    <text evidence="13">The sequence shown here is derived from an EMBL/GenBank/DDBJ whole genome shotgun (WGS) entry which is preliminary data.</text>
</comment>
<feature type="binding site" evidence="10">
    <location>
        <position position="250"/>
    </location>
    <ligand>
        <name>ATP</name>
        <dbReference type="ChEBI" id="CHEBI:30616"/>
    </ligand>
</feature>
<sequence length="479" mass="55262">MKDFEVSFFMLNHVVTRFAPSPTGHLHLGGARTALFNWLYARHNNGKFLLRIEDTDSKRSSKELIDSIINSMIWLNIQHDGEIVLQSSRISRHVEIANQLILNHKAYYCYCSEEEINLEKEEYTKKGLHYKHNCIWKNRNPPTGNCSKVIRLHSDIEGITEFKDKVYGTIVVNNVQLDDMVLLRSNNTPTYLLSVVVDDYDMGITHIIRGTDHLTNTARQLLIYNALGWKPPEFAHIPLIHDENGNKLSKRHHALGIHEYKNAGILPEALLNYLLRMGWSHGNDEVITIDEAIRWFSIDKVGQSPARLDSKKLEFLNNHYINTTNNATIVDMIIPIIEKTIGYKVNTEKIGYLLNGINELKKRTKNLVNLANESLFYVEDIPISFDQESLIIIKSNHDILSILYDNLSKVLNDDWNNSTLTSMIKNIVKDYNTKIHNIYHCLRASIIGRINAPSIIDIMVNFQRKECLNRIKYARDMVI</sequence>
<protein>
    <recommendedName>
        <fullName evidence="10">Glutamate--tRNA ligase</fullName>
        <ecNumber evidence="10">6.1.1.17</ecNumber>
    </recommendedName>
    <alternativeName>
        <fullName evidence="10">Glutamyl-tRNA synthetase</fullName>
        <shortName evidence="10">GluRS</shortName>
    </alternativeName>
</protein>
<dbReference type="GO" id="GO:0005524">
    <property type="term" value="F:ATP binding"/>
    <property type="evidence" value="ECO:0007669"/>
    <property type="project" value="UniProtKB-UniRule"/>
</dbReference>
<dbReference type="AlphaFoldDB" id="A0A170SV46"/>
<dbReference type="Proteomes" id="UP000092731">
    <property type="component" value="Unassembled WGS sequence"/>
</dbReference>
<evidence type="ECO:0000256" key="8">
    <source>
        <dbReference type="ARBA" id="ARBA00022917"/>
    </source>
</evidence>
<accession>A0A170SV46</accession>
<evidence type="ECO:0000256" key="6">
    <source>
        <dbReference type="ARBA" id="ARBA00022741"/>
    </source>
</evidence>
<dbReference type="InterPro" id="IPR020751">
    <property type="entry name" value="aa-tRNA-synth_I_codon-bd_sub2"/>
</dbReference>
<dbReference type="InterPro" id="IPR014729">
    <property type="entry name" value="Rossmann-like_a/b/a_fold"/>
</dbReference>
<dbReference type="InterPro" id="IPR020058">
    <property type="entry name" value="Glu/Gln-tRNA-synth_Ib_cat-dom"/>
</dbReference>